<comment type="caution">
    <text evidence="1">The sequence shown here is derived from an EMBL/GenBank/DDBJ whole genome shotgun (WGS) entry which is preliminary data.</text>
</comment>
<sequence>MRRGLKERQRVKDRYPHLAVGSPYHRWLRMVRPFLFLLCSLVTLASARADLNFSELFGGNVNLFYRDNTSAAHTLLTASSESSPGASRLLVAFPADNSGAVLYFNATNNTTAPQFAVTLQNGTLQSVSVNTVNGTAAGIQGVLNFSDDAKMTRALLVDISPDALFNSQAVQQGTTATPQASQVAFLTYQNKFLAGSWRFLTYFGRDTLISLRLFMDRLQPVAIEAAMGSVLDRLQTQPNFTQVVADSNTALIPIGSVCHEETIGDYASWTWIQDGKYENSGQDGCDYKMIDTDWLLLPTAAHYFLELPQGANRSAPFLAAASALQNGTYGQLLDLNVALLLKLAAPFAANQSVSNLIHLREGVPVGNWRDSNVGLGLGRIPYDVNTALVPSALRAIQALAAAGIINSTYESQARSLADAWEKYALPLFAVSVPAAPAQQLLAAYSKNVSVPIPTSVNSNTSVDYYALALNADGSKVPVMQSDIGFNLLYGSNVPAEVLATLPGLLSDYPRGLLSGVGLLVANPAYASDTGLVANLTRAAYHGTVVWGWQEALMVAGVERQLALCASTSAPAWCADQQLVMDLQAGLFRLWRIINLPTNAAVKFSEVWSWSYTSGGYQVTPLAQLSGDGTESNAIQLWSYGFLAVPAPLGYPASNSSSAANAASAGRRLMWRV</sequence>
<evidence type="ECO:0000313" key="1">
    <source>
        <dbReference type="EMBL" id="KAK9816518.1"/>
    </source>
</evidence>
<name>A0AAW1Q745_9CHLO</name>
<keyword evidence="2" id="KW-1185">Reference proteome</keyword>
<proteinExistence type="predicted"/>
<evidence type="ECO:0000313" key="2">
    <source>
        <dbReference type="Proteomes" id="UP001489004"/>
    </source>
</evidence>
<accession>A0AAW1Q745</accession>
<dbReference type="EMBL" id="JALJOR010000005">
    <property type="protein sequence ID" value="KAK9816518.1"/>
    <property type="molecule type" value="Genomic_DNA"/>
</dbReference>
<protein>
    <submittedName>
        <fullName evidence="1">Uncharacterized protein</fullName>
    </submittedName>
</protein>
<dbReference type="Proteomes" id="UP001489004">
    <property type="component" value="Unassembled WGS sequence"/>
</dbReference>
<organism evidence="1 2">
    <name type="scientific">[Myrmecia] bisecta</name>
    <dbReference type="NCBI Taxonomy" id="41462"/>
    <lineage>
        <taxon>Eukaryota</taxon>
        <taxon>Viridiplantae</taxon>
        <taxon>Chlorophyta</taxon>
        <taxon>core chlorophytes</taxon>
        <taxon>Trebouxiophyceae</taxon>
        <taxon>Trebouxiales</taxon>
        <taxon>Trebouxiaceae</taxon>
        <taxon>Myrmecia</taxon>
    </lineage>
</organism>
<gene>
    <name evidence="1" type="ORF">WJX72_001427</name>
</gene>
<reference evidence="1 2" key="1">
    <citation type="journal article" date="2024" name="Nat. Commun.">
        <title>Phylogenomics reveals the evolutionary origins of lichenization in chlorophyte algae.</title>
        <authorList>
            <person name="Puginier C."/>
            <person name="Libourel C."/>
            <person name="Otte J."/>
            <person name="Skaloud P."/>
            <person name="Haon M."/>
            <person name="Grisel S."/>
            <person name="Petersen M."/>
            <person name="Berrin J.G."/>
            <person name="Delaux P.M."/>
            <person name="Dal Grande F."/>
            <person name="Keller J."/>
        </authorList>
    </citation>
    <scope>NUCLEOTIDE SEQUENCE [LARGE SCALE GENOMIC DNA]</scope>
    <source>
        <strain evidence="1 2">SAG 2043</strain>
    </source>
</reference>
<dbReference type="AlphaFoldDB" id="A0AAW1Q745"/>